<comment type="caution">
    <text evidence="1">The sequence shown here is derived from an EMBL/GenBank/DDBJ whole genome shotgun (WGS) entry which is preliminary data.</text>
</comment>
<keyword evidence="2" id="KW-1185">Reference proteome</keyword>
<gene>
    <name evidence="1" type="ORF">F0U47_19640</name>
</gene>
<evidence type="ECO:0000313" key="1">
    <source>
        <dbReference type="EMBL" id="KAA1424107.1"/>
    </source>
</evidence>
<dbReference type="AlphaFoldDB" id="A0A5B1LWY7"/>
<dbReference type="Proteomes" id="UP000324351">
    <property type="component" value="Unassembled WGS sequence"/>
</dbReference>
<accession>A0A5B1LWY7</accession>
<reference evidence="1 2" key="2">
    <citation type="submission" date="2019-09" db="EMBL/GenBank/DDBJ databases">
        <authorList>
            <person name="Jin C."/>
        </authorList>
    </citation>
    <scope>NUCLEOTIDE SEQUENCE [LARGE SCALE GENOMIC DNA]</scope>
    <source>
        <strain evidence="1 2">BN140041</strain>
    </source>
</reference>
<protein>
    <submittedName>
        <fullName evidence="1">Uncharacterized protein</fullName>
    </submittedName>
</protein>
<reference evidence="1 2" key="1">
    <citation type="submission" date="2019-09" db="EMBL/GenBank/DDBJ databases">
        <title>Nocardioides panacisoli sp. nov., isolated from the soil of a ginseng field.</title>
        <authorList>
            <person name="Cho C."/>
        </authorList>
    </citation>
    <scope>NUCLEOTIDE SEQUENCE [LARGE SCALE GENOMIC DNA]</scope>
    <source>
        <strain evidence="1 2">BN140041</strain>
    </source>
</reference>
<name>A0A5B1LWY7_9ACTN</name>
<evidence type="ECO:0000313" key="2">
    <source>
        <dbReference type="Proteomes" id="UP000324351"/>
    </source>
</evidence>
<proteinExistence type="predicted"/>
<dbReference type="RefSeq" id="WP_149752190.1">
    <property type="nucleotide sequence ID" value="NZ_VUJW01000014.1"/>
</dbReference>
<sequence length="132" mass="14776">MVEELLNRRLVAVERLSWQTASDSLRREVGPVRLVFDTGHALVLSGGTDWTLDYHVTGPGDDSWLDTYKYDLDGQHWALRDAAAEEPFADVMGAALTDWQSTFNEVSEVVGLRLWFDGHEVALTLRNGEVAT</sequence>
<dbReference type="EMBL" id="VUJW01000014">
    <property type="protein sequence ID" value="KAA1424107.1"/>
    <property type="molecule type" value="Genomic_DNA"/>
</dbReference>
<organism evidence="1 2">
    <name type="scientific">Nocardioides antri</name>
    <dbReference type="NCBI Taxonomy" id="2607659"/>
    <lineage>
        <taxon>Bacteria</taxon>
        <taxon>Bacillati</taxon>
        <taxon>Actinomycetota</taxon>
        <taxon>Actinomycetes</taxon>
        <taxon>Propionibacteriales</taxon>
        <taxon>Nocardioidaceae</taxon>
        <taxon>Nocardioides</taxon>
    </lineage>
</organism>